<evidence type="ECO:0000313" key="6">
    <source>
        <dbReference type="EMBL" id="VAW49129.1"/>
    </source>
</evidence>
<evidence type="ECO:0000256" key="4">
    <source>
        <dbReference type="ARBA" id="ARBA00022980"/>
    </source>
</evidence>
<dbReference type="NCBIfam" id="NF004123">
    <property type="entry name" value="PRK05610.1"/>
    <property type="match status" value="1"/>
</dbReference>
<dbReference type="InterPro" id="IPR012340">
    <property type="entry name" value="NA-bd_OB-fold"/>
</dbReference>
<organism evidence="6">
    <name type="scientific">hydrothermal vent metagenome</name>
    <dbReference type="NCBI Taxonomy" id="652676"/>
    <lineage>
        <taxon>unclassified sequences</taxon>
        <taxon>metagenomes</taxon>
        <taxon>ecological metagenomes</taxon>
    </lineage>
</organism>
<dbReference type="GO" id="GO:0006412">
    <property type="term" value="P:translation"/>
    <property type="evidence" value="ECO:0007669"/>
    <property type="project" value="InterPro"/>
</dbReference>
<dbReference type="CDD" id="cd00364">
    <property type="entry name" value="Ribosomal_uS17"/>
    <property type="match status" value="1"/>
</dbReference>
<dbReference type="Pfam" id="PF00366">
    <property type="entry name" value="Ribosomal_S17"/>
    <property type="match status" value="1"/>
</dbReference>
<dbReference type="InterPro" id="IPR000266">
    <property type="entry name" value="Ribosomal_uS17"/>
</dbReference>
<dbReference type="AlphaFoldDB" id="A0A3B0WI88"/>
<gene>
    <name evidence="6" type="ORF">MNBD_GAMMA04-1900</name>
</gene>
<dbReference type="HAMAP" id="MF_01345_B">
    <property type="entry name" value="Ribosomal_uS17_B"/>
    <property type="match status" value="1"/>
</dbReference>
<dbReference type="NCBIfam" id="TIGR03635">
    <property type="entry name" value="uS17_bact"/>
    <property type="match status" value="1"/>
</dbReference>
<dbReference type="PANTHER" id="PTHR10744">
    <property type="entry name" value="40S RIBOSOMAL PROTEIN S11 FAMILY MEMBER"/>
    <property type="match status" value="1"/>
</dbReference>
<sequence>MAGQEKKARTAQGVVVSNGMQDSIVVLTARFVKHAKYKKFIRKSTKVMAHDAENACGVGDTVTIEECKPISKNKSWTLVSIDSKAKI</sequence>
<protein>
    <submittedName>
        <fullName evidence="6">SSU ribosomal protein S17p (S11e)</fullName>
    </submittedName>
</protein>
<keyword evidence="5" id="KW-0687">Ribonucleoprotein</keyword>
<dbReference type="SUPFAM" id="SSF50249">
    <property type="entry name" value="Nucleic acid-binding proteins"/>
    <property type="match status" value="1"/>
</dbReference>
<dbReference type="Gene3D" id="2.40.50.140">
    <property type="entry name" value="Nucleic acid-binding proteins"/>
    <property type="match status" value="1"/>
</dbReference>
<dbReference type="InterPro" id="IPR019979">
    <property type="entry name" value="Ribosomal_uS17_CS"/>
</dbReference>
<keyword evidence="4 6" id="KW-0689">Ribosomal protein</keyword>
<keyword evidence="2" id="KW-0699">rRNA-binding</keyword>
<name>A0A3B0WI88_9ZZZZ</name>
<comment type="similarity">
    <text evidence="1">Belongs to the universal ribosomal protein uS17 family.</text>
</comment>
<dbReference type="PANTHER" id="PTHR10744:SF1">
    <property type="entry name" value="SMALL RIBOSOMAL SUBUNIT PROTEIN US17M"/>
    <property type="match status" value="1"/>
</dbReference>
<reference evidence="6" key="1">
    <citation type="submission" date="2018-06" db="EMBL/GenBank/DDBJ databases">
        <authorList>
            <person name="Zhirakovskaya E."/>
        </authorList>
    </citation>
    <scope>NUCLEOTIDE SEQUENCE</scope>
</reference>
<evidence type="ECO:0000256" key="3">
    <source>
        <dbReference type="ARBA" id="ARBA00022884"/>
    </source>
</evidence>
<dbReference type="PROSITE" id="PS00056">
    <property type="entry name" value="RIBOSOMAL_S17"/>
    <property type="match status" value="1"/>
</dbReference>
<dbReference type="GO" id="GO:0003735">
    <property type="term" value="F:structural constituent of ribosome"/>
    <property type="evidence" value="ECO:0007669"/>
    <property type="project" value="InterPro"/>
</dbReference>
<dbReference type="EMBL" id="UOFB01000324">
    <property type="protein sequence ID" value="VAW49129.1"/>
    <property type="molecule type" value="Genomic_DNA"/>
</dbReference>
<proteinExistence type="inferred from homology"/>
<dbReference type="InterPro" id="IPR019984">
    <property type="entry name" value="Ribosomal_uS17_bact/chlr"/>
</dbReference>
<dbReference type="GO" id="GO:0022627">
    <property type="term" value="C:cytosolic small ribosomal subunit"/>
    <property type="evidence" value="ECO:0007669"/>
    <property type="project" value="TreeGrafter"/>
</dbReference>
<dbReference type="GO" id="GO:0019843">
    <property type="term" value="F:rRNA binding"/>
    <property type="evidence" value="ECO:0007669"/>
    <property type="project" value="UniProtKB-KW"/>
</dbReference>
<accession>A0A3B0WI88</accession>
<evidence type="ECO:0000256" key="2">
    <source>
        <dbReference type="ARBA" id="ARBA00022730"/>
    </source>
</evidence>
<keyword evidence="3" id="KW-0694">RNA-binding</keyword>
<evidence type="ECO:0000256" key="1">
    <source>
        <dbReference type="ARBA" id="ARBA00010254"/>
    </source>
</evidence>
<evidence type="ECO:0000256" key="5">
    <source>
        <dbReference type="ARBA" id="ARBA00023274"/>
    </source>
</evidence>
<dbReference type="PRINTS" id="PR00973">
    <property type="entry name" value="RIBOSOMALS17"/>
</dbReference>